<dbReference type="Pfam" id="PF13409">
    <property type="entry name" value="GST_N_2"/>
    <property type="match status" value="1"/>
</dbReference>
<sequence>MRTLYIANKNYSSWSLRPWILLRVLGIPFEERLVPFGKDYGFSPSHRVPCLVEDGITVWDSLAIVEFIAEHHAEVWPADRGARAWARSACAEMHSGFAHLREICGMNCGVRMALNEIPPALRADIDRIESLWADGIARFGGPWLAGEHFTAVDAFFAPVVFRIQTYGLEVNRGTRAYVDRMLHLHEMREWYEAGLAETWRHDGHEVDLAKYGRIVEDLRAV</sequence>
<dbReference type="Gene3D" id="3.40.30.10">
    <property type="entry name" value="Glutaredoxin"/>
    <property type="match status" value="1"/>
</dbReference>
<dbReference type="CDD" id="cd03043">
    <property type="entry name" value="GST_N_1"/>
    <property type="match status" value="1"/>
</dbReference>
<dbReference type="InterPro" id="IPR040079">
    <property type="entry name" value="Glutathione_S-Trfase"/>
</dbReference>
<name>A0ABX8WM03_9GAMM</name>
<dbReference type="InterPro" id="IPR036282">
    <property type="entry name" value="Glutathione-S-Trfase_C_sf"/>
</dbReference>
<dbReference type="PROSITE" id="PS50404">
    <property type="entry name" value="GST_NTER"/>
    <property type="match status" value="1"/>
</dbReference>
<gene>
    <name evidence="2" type="ORF">H8L67_05850</name>
</gene>
<dbReference type="SUPFAM" id="SSF47616">
    <property type="entry name" value="GST C-terminal domain-like"/>
    <property type="match status" value="1"/>
</dbReference>
<keyword evidence="3" id="KW-1185">Reference proteome</keyword>
<feature type="domain" description="GST N-terminal" evidence="1">
    <location>
        <begin position="2"/>
        <end position="76"/>
    </location>
</feature>
<dbReference type="Pfam" id="PF13410">
    <property type="entry name" value="GST_C_2"/>
    <property type="match status" value="1"/>
</dbReference>
<reference evidence="2 3" key="1">
    <citation type="submission" date="2021-08" db="EMBL/GenBank/DDBJ databases">
        <title>Lysobacter sp. strain CJ11 Genome sequencing and assembly.</title>
        <authorList>
            <person name="Kim I."/>
        </authorList>
    </citation>
    <scope>NUCLEOTIDE SEQUENCE [LARGE SCALE GENOMIC DNA]</scope>
    <source>
        <strain evidence="2 3">CJ11</strain>
    </source>
</reference>
<dbReference type="PANTHER" id="PTHR42673">
    <property type="entry name" value="MALEYLACETOACETATE ISOMERASE"/>
    <property type="match status" value="1"/>
</dbReference>
<protein>
    <submittedName>
        <fullName evidence="2">Glutathione S-transferase family protein</fullName>
    </submittedName>
</protein>
<dbReference type="InterPro" id="IPR004045">
    <property type="entry name" value="Glutathione_S-Trfase_N"/>
</dbReference>
<dbReference type="Proteomes" id="UP000824755">
    <property type="component" value="Chromosome"/>
</dbReference>
<dbReference type="InterPro" id="IPR036249">
    <property type="entry name" value="Thioredoxin-like_sf"/>
</dbReference>
<proteinExistence type="predicted"/>
<evidence type="ECO:0000259" key="1">
    <source>
        <dbReference type="PROSITE" id="PS50404"/>
    </source>
</evidence>
<evidence type="ECO:0000313" key="2">
    <source>
        <dbReference type="EMBL" id="QYR52145.1"/>
    </source>
</evidence>
<dbReference type="PANTHER" id="PTHR42673:SF4">
    <property type="entry name" value="MALEYLACETOACETATE ISOMERASE"/>
    <property type="match status" value="1"/>
</dbReference>
<evidence type="ECO:0000313" key="3">
    <source>
        <dbReference type="Proteomes" id="UP000824755"/>
    </source>
</evidence>
<dbReference type="RefSeq" id="WP_220378933.1">
    <property type="nucleotide sequence ID" value="NZ_CP080544.1"/>
</dbReference>
<dbReference type="Gene3D" id="1.20.1050.10">
    <property type="match status" value="1"/>
</dbReference>
<dbReference type="EMBL" id="CP080544">
    <property type="protein sequence ID" value="QYR52145.1"/>
    <property type="molecule type" value="Genomic_DNA"/>
</dbReference>
<dbReference type="SUPFAM" id="SSF52833">
    <property type="entry name" value="Thioredoxin-like"/>
    <property type="match status" value="1"/>
</dbReference>
<organism evidence="2 3">
    <name type="scientific">Lysobacter soyae</name>
    <dbReference type="NCBI Taxonomy" id="2764185"/>
    <lineage>
        <taxon>Bacteria</taxon>
        <taxon>Pseudomonadati</taxon>
        <taxon>Pseudomonadota</taxon>
        <taxon>Gammaproteobacteria</taxon>
        <taxon>Lysobacterales</taxon>
        <taxon>Lysobacteraceae</taxon>
        <taxon>Lysobacter</taxon>
    </lineage>
</organism>
<dbReference type="SFLD" id="SFLDS00019">
    <property type="entry name" value="Glutathione_Transferase_(cytos"/>
    <property type="match status" value="1"/>
</dbReference>
<dbReference type="CDD" id="cd03194">
    <property type="entry name" value="GST_C_3"/>
    <property type="match status" value="1"/>
</dbReference>
<accession>A0ABX8WM03</accession>